<comment type="caution">
    <text evidence="2">The sequence shown here is derived from an EMBL/GenBank/DDBJ whole genome shotgun (WGS) entry which is preliminary data.</text>
</comment>
<gene>
    <name evidence="2" type="ORF">CMN54_11225</name>
</gene>
<dbReference type="InterPro" id="IPR021516">
    <property type="entry name" value="DUF3179"/>
</dbReference>
<sequence>MNIFRNCTNIENHMAKLFVLLQALMLLLMANLASANFKSKEKDTRSDFLQRATIGWNTDWSKHSIEYHDLLSGGPPRDGIPPIDQPKFIENQLAAQWLKPNDPVIALEINGDARAYPLQILTWHEIVNDVVGEIPVTITFCPLCNSAIVFKRNHQGITYDFGASGLLRHSDLVMYDRQTESLWQQFTGEAIVGVMTGEQLMMIPSGLIGFEQFQAAYPAGKILSKETGYSREYGRNPYPGYDDIRNNPFLFRDPLDERLPAMARVVTVSDGKYHNAYPVELLEKLGVIHHQLGNQAVVIFHQDGVSSALDTTMIANGDDVGATGVFVPLVGKQELTFIKERGFVDEQTGSHWNIVGQAILGPLKGKQLERLVHADQFWFSWGAFRPDTLIYQVDE</sequence>
<protein>
    <recommendedName>
        <fullName evidence="4">DUF3179 domain-containing protein</fullName>
    </recommendedName>
</protein>
<proteinExistence type="predicted"/>
<dbReference type="AlphaFoldDB" id="A0A2D6YLB8"/>
<dbReference type="EMBL" id="NZEX01000126">
    <property type="protein sequence ID" value="MAH63993.1"/>
    <property type="molecule type" value="Genomic_DNA"/>
</dbReference>
<evidence type="ECO:0000256" key="1">
    <source>
        <dbReference type="SAM" id="SignalP"/>
    </source>
</evidence>
<keyword evidence="1" id="KW-0732">Signal</keyword>
<dbReference type="Pfam" id="PF11376">
    <property type="entry name" value="DUF3179"/>
    <property type="match status" value="1"/>
</dbReference>
<feature type="signal peptide" evidence="1">
    <location>
        <begin position="1"/>
        <end position="35"/>
    </location>
</feature>
<reference evidence="3" key="1">
    <citation type="submission" date="2017-09" db="EMBL/GenBank/DDBJ databases">
        <title>The Reconstruction of 2,631 Draft Metagenome-Assembled Genomes from the Global Oceans.</title>
        <authorList>
            <person name="Tully B.J."/>
            <person name="Graham E.D."/>
            <person name="Heidelberg J.F."/>
        </authorList>
    </citation>
    <scope>NUCLEOTIDE SEQUENCE [LARGE SCALE GENOMIC DNA]</scope>
</reference>
<accession>A0A2D6YLB8</accession>
<evidence type="ECO:0008006" key="4">
    <source>
        <dbReference type="Google" id="ProtNLM"/>
    </source>
</evidence>
<dbReference type="Proteomes" id="UP000226525">
    <property type="component" value="Unassembled WGS sequence"/>
</dbReference>
<name>A0A2D6YLB8_9DELT</name>
<evidence type="ECO:0000313" key="3">
    <source>
        <dbReference type="Proteomes" id="UP000226525"/>
    </source>
</evidence>
<feature type="chain" id="PRO_5014822584" description="DUF3179 domain-containing protein" evidence="1">
    <location>
        <begin position="36"/>
        <end position="395"/>
    </location>
</feature>
<evidence type="ECO:0000313" key="2">
    <source>
        <dbReference type="EMBL" id="MAH63993.1"/>
    </source>
</evidence>
<organism evidence="2 3">
    <name type="scientific">SAR324 cluster bacterium</name>
    <dbReference type="NCBI Taxonomy" id="2024889"/>
    <lineage>
        <taxon>Bacteria</taxon>
        <taxon>Deltaproteobacteria</taxon>
        <taxon>SAR324 cluster</taxon>
    </lineage>
</organism>